<organism evidence="1 2">
    <name type="scientific">Araneus ventricosus</name>
    <name type="common">Orbweaver spider</name>
    <name type="synonym">Epeira ventricosa</name>
    <dbReference type="NCBI Taxonomy" id="182803"/>
    <lineage>
        <taxon>Eukaryota</taxon>
        <taxon>Metazoa</taxon>
        <taxon>Ecdysozoa</taxon>
        <taxon>Arthropoda</taxon>
        <taxon>Chelicerata</taxon>
        <taxon>Arachnida</taxon>
        <taxon>Araneae</taxon>
        <taxon>Araneomorphae</taxon>
        <taxon>Entelegynae</taxon>
        <taxon>Araneoidea</taxon>
        <taxon>Araneidae</taxon>
        <taxon>Araneus</taxon>
    </lineage>
</organism>
<protein>
    <submittedName>
        <fullName evidence="1">Uncharacterized protein</fullName>
    </submittedName>
</protein>
<comment type="caution">
    <text evidence="1">The sequence shown here is derived from an EMBL/GenBank/DDBJ whole genome shotgun (WGS) entry which is preliminary data.</text>
</comment>
<keyword evidence="2" id="KW-1185">Reference proteome</keyword>
<evidence type="ECO:0000313" key="1">
    <source>
        <dbReference type="EMBL" id="GBO11446.1"/>
    </source>
</evidence>
<dbReference type="AlphaFoldDB" id="A0A4Y2UII5"/>
<name>A0A4Y2UII5_ARAVE</name>
<dbReference type="OrthoDB" id="5870230at2759"/>
<proteinExistence type="predicted"/>
<dbReference type="Proteomes" id="UP000499080">
    <property type="component" value="Unassembled WGS sequence"/>
</dbReference>
<gene>
    <name evidence="1" type="ORF">AVEN_20361_1</name>
</gene>
<accession>A0A4Y2UII5</accession>
<evidence type="ECO:0000313" key="2">
    <source>
        <dbReference type="Proteomes" id="UP000499080"/>
    </source>
</evidence>
<sequence length="113" mass="12884">MGSELAVGILSVIFQNKTLTRLGELSTLLKEEYGIDGQITEAFDFTQTKPVCPPVRLHVNTTQKHNLPYGFNTRFVELTNFRPNQSNCRHQNCRFRSNVERNPLMGSPPICPY</sequence>
<dbReference type="EMBL" id="BGPR01036302">
    <property type="protein sequence ID" value="GBO11446.1"/>
    <property type="molecule type" value="Genomic_DNA"/>
</dbReference>
<reference evidence="1 2" key="1">
    <citation type="journal article" date="2019" name="Sci. Rep.">
        <title>Orb-weaving spider Araneus ventricosus genome elucidates the spidroin gene catalogue.</title>
        <authorList>
            <person name="Kono N."/>
            <person name="Nakamura H."/>
            <person name="Ohtoshi R."/>
            <person name="Moran D.A.P."/>
            <person name="Shinohara A."/>
            <person name="Yoshida Y."/>
            <person name="Fujiwara M."/>
            <person name="Mori M."/>
            <person name="Tomita M."/>
            <person name="Arakawa K."/>
        </authorList>
    </citation>
    <scope>NUCLEOTIDE SEQUENCE [LARGE SCALE GENOMIC DNA]</scope>
</reference>